<evidence type="ECO:0000256" key="7">
    <source>
        <dbReference type="SAM" id="Phobius"/>
    </source>
</evidence>
<gene>
    <name evidence="8" type="ORF">LECACI_7A009534</name>
</gene>
<name>A0AAI8Z8L0_9PEZI</name>
<keyword evidence="6" id="KW-0560">Oxidoreductase</keyword>
<feature type="binding site" description="axial binding residue" evidence="5">
    <location>
        <position position="479"/>
    </location>
    <ligand>
        <name>heme</name>
        <dbReference type="ChEBI" id="CHEBI:30413"/>
    </ligand>
    <ligandPart>
        <name>Fe</name>
        <dbReference type="ChEBI" id="CHEBI:18248"/>
    </ligandPart>
</feature>
<keyword evidence="5 6" id="KW-0349">Heme</keyword>
<evidence type="ECO:0000256" key="2">
    <source>
        <dbReference type="ARBA" id="ARBA00010617"/>
    </source>
</evidence>
<dbReference type="InterPro" id="IPR001128">
    <property type="entry name" value="Cyt_P450"/>
</dbReference>
<dbReference type="GO" id="GO:0016705">
    <property type="term" value="F:oxidoreductase activity, acting on paired donors, with incorporation or reduction of molecular oxygen"/>
    <property type="evidence" value="ECO:0007669"/>
    <property type="project" value="InterPro"/>
</dbReference>
<accession>A0AAI8Z8L0</accession>
<evidence type="ECO:0000313" key="9">
    <source>
        <dbReference type="Proteomes" id="UP001296104"/>
    </source>
</evidence>
<comment type="caution">
    <text evidence="8">The sequence shown here is derived from an EMBL/GenBank/DDBJ whole genome shotgun (WGS) entry which is preliminary data.</text>
</comment>
<dbReference type="InterPro" id="IPR002401">
    <property type="entry name" value="Cyt_P450_E_grp-I"/>
</dbReference>
<organism evidence="8 9">
    <name type="scientific">Lecanosticta acicola</name>
    <dbReference type="NCBI Taxonomy" id="111012"/>
    <lineage>
        <taxon>Eukaryota</taxon>
        <taxon>Fungi</taxon>
        <taxon>Dikarya</taxon>
        <taxon>Ascomycota</taxon>
        <taxon>Pezizomycotina</taxon>
        <taxon>Dothideomycetes</taxon>
        <taxon>Dothideomycetidae</taxon>
        <taxon>Mycosphaerellales</taxon>
        <taxon>Mycosphaerellaceae</taxon>
        <taxon>Lecanosticta</taxon>
    </lineage>
</organism>
<evidence type="ECO:0000256" key="6">
    <source>
        <dbReference type="RuleBase" id="RU000461"/>
    </source>
</evidence>
<dbReference type="CDD" id="cd11069">
    <property type="entry name" value="CYP_FUM15-like"/>
    <property type="match status" value="1"/>
</dbReference>
<keyword evidence="7" id="KW-0472">Membrane</keyword>
<comment type="similarity">
    <text evidence="2 6">Belongs to the cytochrome P450 family.</text>
</comment>
<protein>
    <submittedName>
        <fullName evidence="8">Cytochrome P450</fullName>
    </submittedName>
</protein>
<proteinExistence type="inferred from homology"/>
<keyword evidence="6" id="KW-0503">Monooxygenase</keyword>
<evidence type="ECO:0000256" key="5">
    <source>
        <dbReference type="PIRSR" id="PIRSR602401-1"/>
    </source>
</evidence>
<dbReference type="GO" id="GO:0020037">
    <property type="term" value="F:heme binding"/>
    <property type="evidence" value="ECO:0007669"/>
    <property type="project" value="InterPro"/>
</dbReference>
<evidence type="ECO:0000256" key="1">
    <source>
        <dbReference type="ARBA" id="ARBA00001971"/>
    </source>
</evidence>
<dbReference type="InterPro" id="IPR036396">
    <property type="entry name" value="Cyt_P450_sf"/>
</dbReference>
<keyword evidence="4 5" id="KW-0408">Iron</keyword>
<keyword evidence="9" id="KW-1185">Reference proteome</keyword>
<dbReference type="Gene3D" id="1.10.630.10">
    <property type="entry name" value="Cytochrome P450"/>
    <property type="match status" value="1"/>
</dbReference>
<dbReference type="SUPFAM" id="SSF48264">
    <property type="entry name" value="Cytochrome P450"/>
    <property type="match status" value="1"/>
</dbReference>
<keyword evidence="7" id="KW-0812">Transmembrane</keyword>
<dbReference type="Proteomes" id="UP001296104">
    <property type="component" value="Unassembled WGS sequence"/>
</dbReference>
<evidence type="ECO:0000313" key="8">
    <source>
        <dbReference type="EMBL" id="CAK4034376.1"/>
    </source>
</evidence>
<dbReference type="InterPro" id="IPR017972">
    <property type="entry name" value="Cyt_P450_CS"/>
</dbReference>
<dbReference type="PRINTS" id="PR00385">
    <property type="entry name" value="P450"/>
</dbReference>
<evidence type="ECO:0000256" key="3">
    <source>
        <dbReference type="ARBA" id="ARBA00022723"/>
    </source>
</evidence>
<comment type="cofactor">
    <cofactor evidence="1 5">
        <name>heme</name>
        <dbReference type="ChEBI" id="CHEBI:30413"/>
    </cofactor>
</comment>
<keyword evidence="3 5" id="KW-0479">Metal-binding</keyword>
<dbReference type="PROSITE" id="PS00086">
    <property type="entry name" value="CYTOCHROME_P450"/>
    <property type="match status" value="1"/>
</dbReference>
<dbReference type="PANTHER" id="PTHR24305:SF166">
    <property type="entry name" value="CYTOCHROME P450 12A4, MITOCHONDRIAL-RELATED"/>
    <property type="match status" value="1"/>
</dbReference>
<dbReference type="AlphaFoldDB" id="A0AAI8Z8L0"/>
<dbReference type="InterPro" id="IPR050121">
    <property type="entry name" value="Cytochrome_P450_monoxygenase"/>
</dbReference>
<evidence type="ECO:0000256" key="4">
    <source>
        <dbReference type="ARBA" id="ARBA00023004"/>
    </source>
</evidence>
<dbReference type="EMBL" id="CAVMBE010000115">
    <property type="protein sequence ID" value="CAK4034376.1"/>
    <property type="molecule type" value="Genomic_DNA"/>
</dbReference>
<dbReference type="PRINTS" id="PR00463">
    <property type="entry name" value="EP450I"/>
</dbReference>
<dbReference type="GO" id="GO:0004497">
    <property type="term" value="F:monooxygenase activity"/>
    <property type="evidence" value="ECO:0007669"/>
    <property type="project" value="UniProtKB-KW"/>
</dbReference>
<dbReference type="GO" id="GO:0005506">
    <property type="term" value="F:iron ion binding"/>
    <property type="evidence" value="ECO:0007669"/>
    <property type="project" value="InterPro"/>
</dbReference>
<keyword evidence="7" id="KW-1133">Transmembrane helix</keyword>
<sequence>MKLASLQSPLHLLLCYLFVQRVVPHALALLSVRIVLAVTLYIWSFLLLVFPFNVFIYQRLLSPLRHIPTVPTELNHWKTWLAAEPSPPQLLEWVKVVKERPGFQGLMRYRGIGGGERILICGPKAMREVLVAQQYSHFDRPLIARKRIAVQAGTGLIASGGDVHKAQKRMLLPAFGPRAVKDLYPLFWRKGQELVSALREHVQVPKQSVVEITSWTSRSALDIIGVAAWGKDFDAITHPESAFLKSYGGMFDISGGGQFVNALALAVPMKYAMQIPCAYNRRLKDALQTVRVRCEAAVRERLEVKDDDSRDILSLLIKGGVRDEDALVNQMMTILAAGHDTSSVSLAWACYVLGRHQDVQRRLREEVLASDLPIRPEDDAGKSDEPTGKGLEYLHAVANEILRLYPSVPVTRREALRDGSVQGYFIPEGSHMVSSGWVINRMPEEWGPDALEFKPERWMKSEDMDNFAFASFSHGPRSCIGQGFARAEFLVFLAALVGNFQIDMRHPEKEVPALYGITMSPAGGVEVRLRAIES</sequence>
<dbReference type="Pfam" id="PF00067">
    <property type="entry name" value="p450"/>
    <property type="match status" value="1"/>
</dbReference>
<dbReference type="PANTHER" id="PTHR24305">
    <property type="entry name" value="CYTOCHROME P450"/>
    <property type="match status" value="1"/>
</dbReference>
<reference evidence="8" key="1">
    <citation type="submission" date="2023-11" db="EMBL/GenBank/DDBJ databases">
        <authorList>
            <person name="Alioto T."/>
            <person name="Alioto T."/>
            <person name="Gomez Garrido J."/>
        </authorList>
    </citation>
    <scope>NUCLEOTIDE SEQUENCE</scope>
</reference>
<feature type="transmembrane region" description="Helical" evidence="7">
    <location>
        <begin position="34"/>
        <end position="56"/>
    </location>
</feature>